<proteinExistence type="predicted"/>
<name>A0AA42I4N3_9GAMM</name>
<accession>A0AA42I4N3</accession>
<evidence type="ECO:0000313" key="1">
    <source>
        <dbReference type="EMBL" id="MDH0562169.1"/>
    </source>
</evidence>
<reference evidence="1" key="1">
    <citation type="submission" date="2022-09" db="EMBL/GenBank/DDBJ databases">
        <title>Intensive care unit water sources are persistently colonized with multi-drug resistant bacteria and are the site of extensive horizontal gene transfer of antibiotic resistance genes.</title>
        <authorList>
            <person name="Diorio-Toth L."/>
        </authorList>
    </citation>
    <scope>NUCLEOTIDE SEQUENCE</scope>
    <source>
        <strain evidence="1">GD04005</strain>
    </source>
</reference>
<sequence>MKDDFSGLNKLTENVKKLEGQSEISLGTLFNDGFLQSNTNFQNIDELFEKAGFKVETPEDFDAIPQEEIDQFIRENTKYESFSDLQTKAVTEYVRKNLLSGLK</sequence>
<dbReference type="RefSeq" id="WP_279694055.1">
    <property type="nucleotide sequence ID" value="NZ_JAOEEO010000001.1"/>
</dbReference>
<dbReference type="EMBL" id="JAOEEO010000001">
    <property type="protein sequence ID" value="MDH0562169.1"/>
    <property type="molecule type" value="Genomic_DNA"/>
</dbReference>
<protein>
    <submittedName>
        <fullName evidence="1">Uncharacterized protein</fullName>
    </submittedName>
</protein>
<evidence type="ECO:0000313" key="2">
    <source>
        <dbReference type="Proteomes" id="UP001159329"/>
    </source>
</evidence>
<organism evidence="1 2">
    <name type="scientific">Acinetobacter courvalinii</name>
    <dbReference type="NCBI Taxonomy" id="280147"/>
    <lineage>
        <taxon>Bacteria</taxon>
        <taxon>Pseudomonadati</taxon>
        <taxon>Pseudomonadota</taxon>
        <taxon>Gammaproteobacteria</taxon>
        <taxon>Moraxellales</taxon>
        <taxon>Moraxellaceae</taxon>
        <taxon>Acinetobacter</taxon>
    </lineage>
</organism>
<comment type="caution">
    <text evidence="1">The sequence shown here is derived from an EMBL/GenBank/DDBJ whole genome shotgun (WGS) entry which is preliminary data.</text>
</comment>
<dbReference type="AlphaFoldDB" id="A0AA42I4N3"/>
<gene>
    <name evidence="1" type="ORF">N7644_00555</name>
</gene>
<dbReference type="Proteomes" id="UP001159329">
    <property type="component" value="Unassembled WGS sequence"/>
</dbReference>